<dbReference type="NCBIfam" id="TIGR01590">
    <property type="entry name" value="yir-bir-cir_Pla"/>
    <property type="match status" value="1"/>
</dbReference>
<dbReference type="InterPro" id="IPR006477">
    <property type="entry name" value="Yir_bir_cir"/>
</dbReference>
<dbReference type="AlphaFoldDB" id="A0A4V0K289"/>
<dbReference type="RefSeq" id="XP_016653130.1">
    <property type="nucleotide sequence ID" value="XM_016799252.1"/>
</dbReference>
<dbReference type="Proteomes" id="UP000071118">
    <property type="component" value="Chromosome 3"/>
</dbReference>
<dbReference type="KEGG" id="pcb:PCHAS_0300400"/>
<sequence length="305" mass="35958">MRNPSYKIEDVYKEFVTINGYFDDDEDDGTQTKVNNEAIHNYCDYKDKPKNNDKCSGYYEMISSGVIYLLENLKTKCNLDDDKLAEYAILWLSYKLKIKDNPIIKKLSDFYKSYIDTNNYYNENINGGDGLTYKAIIDKKKDLMDMNINDIFKLEAPFNILYYLYDQISDEHPDCEKNLDYANDFAEKYEVLLNNNDTGIDDSLYSQILSILSTDYNNLQKKCTNFPSLPVYPRGFSIKVTLIPITFIFVAIPIFLEFAYKYSLFGFGKRSQKQYLREKRKKAKRKVYNYLLLEESDYSRNSNNY</sequence>
<evidence type="ECO:0000313" key="3">
    <source>
        <dbReference type="Proteomes" id="UP000071118"/>
    </source>
</evidence>
<evidence type="ECO:0000313" key="2">
    <source>
        <dbReference type="EMBL" id="VTZ66924.1"/>
    </source>
</evidence>
<dbReference type="Pfam" id="PF06022">
    <property type="entry name" value="Cir_Bir_Yir"/>
    <property type="match status" value="1"/>
</dbReference>
<keyword evidence="3" id="KW-1185">Reference proteome</keyword>
<reference evidence="2 3" key="1">
    <citation type="journal article" date="2014" name="BMC Biol.">
        <title>A comprehensive evaluation of rodent malaria parasite genomes and gene expression.</title>
        <authorList>
            <person name="Otto T.D."/>
            <person name="Bohme U."/>
            <person name="Jackson A.P."/>
            <person name="Hunt M."/>
            <person name="Franke-Fayard B."/>
            <person name="Hoeijmakers W.A."/>
            <person name="Religa A.A."/>
            <person name="Robertson L."/>
            <person name="Sanders M."/>
            <person name="Ogun S.A."/>
            <person name="Cunningham D."/>
            <person name="Erhart A."/>
            <person name="Billker O."/>
            <person name="Khan S.M."/>
            <person name="Stunnenberg H.G."/>
            <person name="Langhorne J."/>
            <person name="Holder A.A."/>
            <person name="Waters A.P."/>
            <person name="Newbold C.I."/>
            <person name="Pain A."/>
            <person name="Berriman M."/>
            <person name="Janse C.J."/>
        </authorList>
    </citation>
    <scope>NUCLEOTIDE SEQUENCE [LARGE SCALE GENOMIC DNA]</scope>
    <source>
        <strain evidence="2 3">AS</strain>
    </source>
</reference>
<name>A0A4V0K289_PLACU</name>
<evidence type="ECO:0000256" key="1">
    <source>
        <dbReference type="SAM" id="Phobius"/>
    </source>
</evidence>
<feature type="transmembrane region" description="Helical" evidence="1">
    <location>
        <begin position="242"/>
        <end position="260"/>
    </location>
</feature>
<gene>
    <name evidence="2" type="ORF">PCHAS_0300400</name>
</gene>
<dbReference type="VEuPathDB" id="PlasmoDB:PCHAS_0300400"/>
<keyword evidence="1" id="KW-1133">Transmembrane helix</keyword>
<dbReference type="EMBL" id="LK022880">
    <property type="protein sequence ID" value="VTZ66924.1"/>
    <property type="molecule type" value="Genomic_DNA"/>
</dbReference>
<accession>A0A4V0K289</accession>
<proteinExistence type="predicted"/>
<organism evidence="2 3">
    <name type="scientific">Plasmodium chabaudi chabaudi</name>
    <dbReference type="NCBI Taxonomy" id="31271"/>
    <lineage>
        <taxon>Eukaryota</taxon>
        <taxon>Sar</taxon>
        <taxon>Alveolata</taxon>
        <taxon>Apicomplexa</taxon>
        <taxon>Aconoidasida</taxon>
        <taxon>Haemosporida</taxon>
        <taxon>Plasmodiidae</taxon>
        <taxon>Plasmodium</taxon>
        <taxon>Plasmodium (Vinckeia)</taxon>
    </lineage>
</organism>
<protein>
    <submittedName>
        <fullName evidence="2">CIR protein</fullName>
    </submittedName>
</protein>
<dbReference type="GeneID" id="27794567"/>
<keyword evidence="1" id="KW-0472">Membrane</keyword>
<keyword evidence="1" id="KW-0812">Transmembrane</keyword>